<dbReference type="InterPro" id="IPR014729">
    <property type="entry name" value="Rossmann-like_a/b/a_fold"/>
</dbReference>
<feature type="domain" description="Aminoacyl-tRNA synthetase class Ia" evidence="10">
    <location>
        <begin position="462"/>
        <end position="659"/>
    </location>
</feature>
<evidence type="ECO:0000256" key="8">
    <source>
        <dbReference type="HAMAP-Rule" id="MF_00049"/>
    </source>
</evidence>
<dbReference type="SUPFAM" id="SSF50677">
    <property type="entry name" value="ValRS/IleRS/LeuRS editing domain"/>
    <property type="match status" value="1"/>
</dbReference>
<feature type="short sequence motif" description="'KMSKS' region" evidence="8">
    <location>
        <begin position="631"/>
        <end position="635"/>
    </location>
</feature>
<dbReference type="Pfam" id="PF00133">
    <property type="entry name" value="tRNA-synt_1"/>
    <property type="match status" value="2"/>
</dbReference>
<dbReference type="InterPro" id="IPR009008">
    <property type="entry name" value="Val/Leu/Ile-tRNA-synth_edit"/>
</dbReference>
<dbReference type="InterPro" id="IPR009080">
    <property type="entry name" value="tRNAsynth_Ia_anticodon-bd"/>
</dbReference>
<dbReference type="EC" id="6.1.1.4" evidence="8"/>
<evidence type="ECO:0000256" key="4">
    <source>
        <dbReference type="ARBA" id="ARBA00022840"/>
    </source>
</evidence>
<keyword evidence="2 8" id="KW-0436">Ligase</keyword>
<evidence type="ECO:0000259" key="10">
    <source>
        <dbReference type="Pfam" id="PF00133"/>
    </source>
</evidence>
<evidence type="ECO:0000256" key="1">
    <source>
        <dbReference type="ARBA" id="ARBA00005594"/>
    </source>
</evidence>
<proteinExistence type="inferred from homology"/>
<feature type="binding site" evidence="8">
    <location>
        <position position="634"/>
    </location>
    <ligand>
        <name>ATP</name>
        <dbReference type="ChEBI" id="CHEBI:30616"/>
    </ligand>
</feature>
<evidence type="ECO:0000313" key="13">
    <source>
        <dbReference type="EMBL" id="OGD86838.1"/>
    </source>
</evidence>
<dbReference type="AlphaFoldDB" id="A0A1F5G4Q8"/>
<evidence type="ECO:0000256" key="2">
    <source>
        <dbReference type="ARBA" id="ARBA00022598"/>
    </source>
</evidence>
<feature type="domain" description="Methionyl/Valyl/Leucyl/Isoleucyl-tRNA synthetase anticodon-binding" evidence="11">
    <location>
        <begin position="743"/>
        <end position="899"/>
    </location>
</feature>
<organism evidence="13 14">
    <name type="scientific">Candidatus Curtissbacteria bacterium RIFCSPHIGHO2_01_FULL_41_11</name>
    <dbReference type="NCBI Taxonomy" id="1797711"/>
    <lineage>
        <taxon>Bacteria</taxon>
        <taxon>Candidatus Curtissiibacteriota</taxon>
    </lineage>
</organism>
<dbReference type="InterPro" id="IPR002300">
    <property type="entry name" value="aa-tRNA-synth_Ia"/>
</dbReference>
<dbReference type="FunFam" id="1.10.730.10:FF:000002">
    <property type="entry name" value="Leucine--tRNA ligase"/>
    <property type="match status" value="1"/>
</dbReference>
<keyword evidence="3 8" id="KW-0547">Nucleotide-binding</keyword>
<comment type="caution">
    <text evidence="8">Lacks conserved residue(s) required for the propagation of feature annotation.</text>
</comment>
<dbReference type="NCBIfam" id="TIGR00396">
    <property type="entry name" value="leuS_bact"/>
    <property type="match status" value="1"/>
</dbReference>
<keyword evidence="8" id="KW-0963">Cytoplasm</keyword>
<feature type="region of interest" description="Disordered" evidence="9">
    <location>
        <begin position="839"/>
        <end position="859"/>
    </location>
</feature>
<dbReference type="PANTHER" id="PTHR43740">
    <property type="entry name" value="LEUCYL-TRNA SYNTHETASE"/>
    <property type="match status" value="1"/>
</dbReference>
<protein>
    <recommendedName>
        <fullName evidence="8">Leucine--tRNA ligase</fullName>
        <ecNumber evidence="8">6.1.1.4</ecNumber>
    </recommendedName>
    <alternativeName>
        <fullName evidence="8">Leucyl-tRNA synthetase</fullName>
        <shortName evidence="8">LeuRS</shortName>
    </alternativeName>
</protein>
<keyword evidence="4 8" id="KW-0067">ATP-binding</keyword>
<dbReference type="InterPro" id="IPR002302">
    <property type="entry name" value="Leu-tRNA-ligase"/>
</dbReference>
<feature type="domain" description="Leucyl-tRNA synthetase editing" evidence="12">
    <location>
        <begin position="254"/>
        <end position="449"/>
    </location>
</feature>
<dbReference type="GO" id="GO:0005829">
    <property type="term" value="C:cytosol"/>
    <property type="evidence" value="ECO:0007669"/>
    <property type="project" value="TreeGrafter"/>
</dbReference>
<dbReference type="PANTHER" id="PTHR43740:SF2">
    <property type="entry name" value="LEUCINE--TRNA LIGASE, MITOCHONDRIAL"/>
    <property type="match status" value="1"/>
</dbReference>
<dbReference type="InterPro" id="IPR013155">
    <property type="entry name" value="M/V/L/I-tRNA-synth_anticd-bd"/>
</dbReference>
<dbReference type="GO" id="GO:0005524">
    <property type="term" value="F:ATP binding"/>
    <property type="evidence" value="ECO:0007669"/>
    <property type="project" value="UniProtKB-UniRule"/>
</dbReference>
<dbReference type="GO" id="GO:0002161">
    <property type="term" value="F:aminoacyl-tRNA deacylase activity"/>
    <property type="evidence" value="ECO:0007669"/>
    <property type="project" value="InterPro"/>
</dbReference>
<evidence type="ECO:0000256" key="6">
    <source>
        <dbReference type="ARBA" id="ARBA00023146"/>
    </source>
</evidence>
<dbReference type="STRING" id="1797711.A2870_04475"/>
<comment type="similarity">
    <text evidence="1 8">Belongs to the class-I aminoacyl-tRNA synthetase family.</text>
</comment>
<dbReference type="SUPFAM" id="SSF47323">
    <property type="entry name" value="Anticodon-binding domain of a subclass of class I aminoacyl-tRNA synthetases"/>
    <property type="match status" value="1"/>
</dbReference>
<dbReference type="Proteomes" id="UP000179102">
    <property type="component" value="Unassembled WGS sequence"/>
</dbReference>
<evidence type="ECO:0000259" key="12">
    <source>
        <dbReference type="Pfam" id="PF13603"/>
    </source>
</evidence>
<gene>
    <name evidence="8" type="primary">leuS</name>
    <name evidence="13" type="ORF">A2870_04475</name>
</gene>
<dbReference type="InterPro" id="IPR025709">
    <property type="entry name" value="Leu_tRNA-synth_edit"/>
</dbReference>
<accession>A0A1F5G4Q8</accession>
<comment type="subcellular location">
    <subcellularLocation>
        <location evidence="8">Cytoplasm</location>
    </subcellularLocation>
</comment>
<comment type="catalytic activity">
    <reaction evidence="7 8">
        <text>tRNA(Leu) + L-leucine + ATP = L-leucyl-tRNA(Leu) + AMP + diphosphate</text>
        <dbReference type="Rhea" id="RHEA:11688"/>
        <dbReference type="Rhea" id="RHEA-COMP:9613"/>
        <dbReference type="Rhea" id="RHEA-COMP:9622"/>
        <dbReference type="ChEBI" id="CHEBI:30616"/>
        <dbReference type="ChEBI" id="CHEBI:33019"/>
        <dbReference type="ChEBI" id="CHEBI:57427"/>
        <dbReference type="ChEBI" id="CHEBI:78442"/>
        <dbReference type="ChEBI" id="CHEBI:78494"/>
        <dbReference type="ChEBI" id="CHEBI:456215"/>
        <dbReference type="EC" id="6.1.1.4"/>
    </reaction>
</comment>
<evidence type="ECO:0000259" key="11">
    <source>
        <dbReference type="Pfam" id="PF08264"/>
    </source>
</evidence>
<dbReference type="SUPFAM" id="SSF52374">
    <property type="entry name" value="Nucleotidylyl transferase"/>
    <property type="match status" value="1"/>
</dbReference>
<dbReference type="Gene3D" id="3.90.740.10">
    <property type="entry name" value="Valyl/Leucyl/Isoleucyl-tRNA synthetase, editing domain"/>
    <property type="match status" value="1"/>
</dbReference>
<evidence type="ECO:0000256" key="5">
    <source>
        <dbReference type="ARBA" id="ARBA00022917"/>
    </source>
</evidence>
<keyword evidence="6 8" id="KW-0030">Aminoacyl-tRNA synthetase</keyword>
<dbReference type="CDD" id="cd07958">
    <property type="entry name" value="Anticodon_Ia_Leu_BEm"/>
    <property type="match status" value="1"/>
</dbReference>
<name>A0A1F5G4Q8_9BACT</name>
<evidence type="ECO:0000313" key="14">
    <source>
        <dbReference type="Proteomes" id="UP000179102"/>
    </source>
</evidence>
<dbReference type="EMBL" id="MFAZ01000029">
    <property type="protein sequence ID" value="OGD86838.1"/>
    <property type="molecule type" value="Genomic_DNA"/>
</dbReference>
<dbReference type="Pfam" id="PF08264">
    <property type="entry name" value="Anticodon_1"/>
    <property type="match status" value="1"/>
</dbReference>
<dbReference type="FunFam" id="3.40.50.620:FF:000003">
    <property type="entry name" value="Leucine--tRNA ligase"/>
    <property type="match status" value="1"/>
</dbReference>
<dbReference type="Gene3D" id="1.10.730.10">
    <property type="entry name" value="Isoleucyl-tRNA Synthetase, Domain 1"/>
    <property type="match status" value="2"/>
</dbReference>
<reference evidence="13 14" key="1">
    <citation type="journal article" date="2016" name="Nat. Commun.">
        <title>Thousands of microbial genomes shed light on interconnected biogeochemical processes in an aquifer system.</title>
        <authorList>
            <person name="Anantharaman K."/>
            <person name="Brown C.T."/>
            <person name="Hug L.A."/>
            <person name="Sharon I."/>
            <person name="Castelle C.J."/>
            <person name="Probst A.J."/>
            <person name="Thomas B.C."/>
            <person name="Singh A."/>
            <person name="Wilkins M.J."/>
            <person name="Karaoz U."/>
            <person name="Brodie E.L."/>
            <person name="Williams K.H."/>
            <person name="Hubbard S.S."/>
            <person name="Banfield J.F."/>
        </authorList>
    </citation>
    <scope>NUCLEOTIDE SEQUENCE [LARGE SCALE GENOMIC DNA]</scope>
</reference>
<dbReference type="HAMAP" id="MF_00049_B">
    <property type="entry name" value="Leu_tRNA_synth_B"/>
    <property type="match status" value="1"/>
</dbReference>
<evidence type="ECO:0000256" key="9">
    <source>
        <dbReference type="SAM" id="MobiDB-lite"/>
    </source>
</evidence>
<dbReference type="Pfam" id="PF13603">
    <property type="entry name" value="tRNA-synt_1_2"/>
    <property type="match status" value="1"/>
</dbReference>
<evidence type="ECO:0000256" key="7">
    <source>
        <dbReference type="ARBA" id="ARBA00047469"/>
    </source>
</evidence>
<dbReference type="GO" id="GO:0004823">
    <property type="term" value="F:leucine-tRNA ligase activity"/>
    <property type="evidence" value="ECO:0007669"/>
    <property type="project" value="UniProtKB-UniRule"/>
</dbReference>
<dbReference type="PRINTS" id="PR00985">
    <property type="entry name" value="TRNASYNTHLEU"/>
</dbReference>
<dbReference type="GO" id="GO:0006429">
    <property type="term" value="P:leucyl-tRNA aminoacylation"/>
    <property type="evidence" value="ECO:0007669"/>
    <property type="project" value="UniProtKB-UniRule"/>
</dbReference>
<dbReference type="Gene3D" id="3.40.50.620">
    <property type="entry name" value="HUPs"/>
    <property type="match status" value="1"/>
</dbReference>
<keyword evidence="5 8" id="KW-0648">Protein biosynthesis</keyword>
<feature type="domain" description="Aminoacyl-tRNA synthetase class Ia" evidence="10">
    <location>
        <begin position="19"/>
        <end position="209"/>
    </location>
</feature>
<evidence type="ECO:0000256" key="3">
    <source>
        <dbReference type="ARBA" id="ARBA00022741"/>
    </source>
</evidence>
<comment type="caution">
    <text evidence="13">The sequence shown here is derived from an EMBL/GenBank/DDBJ whole genome shotgun (WGS) entry which is preliminary data.</text>
</comment>
<sequence>MKYQPSKVEEKSRKKWKYKVDLSRPSDESQGKLGKKFYFLVEFTYPSGDLHMGHWFAFAVPDILARLKRMQGYTVFAPNGFDAFGLPAENAAIRRGIHPKDWTFSNIKRMKEQFSTMGAIYDWEHEVITCEPDFYKWNQWIFLKMYEKGLAYRGKILSNWCPKDQTVLANENVENGKCWRCGTEVVQKEVEQWFLKITEYAEKLLWKEQSIVSGQSTTSTTGLNLKVSDTRDTRTTRGTLEVDWPKSLKESQNNWIGKSEGIIIKFQIPQLRQGFAGRANTKFQIEVFTKFPETIFGVTYMVIAPEHPLVGQLATAEHKKDVEDYIKLSKKKSELERTSLEKQKTGVFTGSHVVNPVNDEKVPVWVADYVIATYGTGAVMGVPGSDLRDFEFAKKFDLPIVRVIGSSKNDQSEVLSDKDVLEEGWLVNSGQFNSLAVPEPAKEKIMDYLVEKGWGKRKVNYHLHDWSISRQRYWGTPIPIIYCDRCGVVPVPEKDLPVLLPYDVDFAPKGKPPLATAEEWVRVKCPNCGEEARRDVETLDTFFDSSWYFLRYLRHIGTNNKKDENLPFARDLAEIWLPVDVYFGGAEHTLGHTLYSRFFVKFLKDIGVLKIDEYAKKRVHHGVILGSDGQRMSKSHGNVVNPDDEVAKYGADAVRMYLAFLGPYDLVAPWDPGGIRGVYHFLERVWKLFDAVAGPVSSFHPASARSSRKSRVGQKDNVELRAVGSPPTAATRNVLTDEDKFWMNKTIKKVGEDIEGIKFNTAVSTMMEWLNYLSGKVHRSSLIVNREGSKVGKSPMNDTRLTIHEYEVFLRLLAPFAPHITEELWEMLHSSPSDVIASEAKQSKKKIATDSSSPRNDNVKWSIHSQPWPEYDERFVKAQTVTLVVQVNGKVRDSLPVEAGISQTEAEKLALASVKVQKFLNTKGPRKVVFVPGRLINLVV</sequence>